<feature type="transmembrane region" description="Helical" evidence="1">
    <location>
        <begin position="15"/>
        <end position="34"/>
    </location>
</feature>
<feature type="transmembrane region" description="Helical" evidence="1">
    <location>
        <begin position="121"/>
        <end position="143"/>
    </location>
</feature>
<evidence type="ECO:0000256" key="1">
    <source>
        <dbReference type="SAM" id="Phobius"/>
    </source>
</evidence>
<accession>A0ABT7CEK9</accession>
<dbReference type="SMART" id="SM00850">
    <property type="entry name" value="LytTR"/>
    <property type="match status" value="1"/>
</dbReference>
<keyword evidence="1" id="KW-1133">Transmembrane helix</keyword>
<feature type="domain" description="HTH LytTR-type" evidence="2">
    <location>
        <begin position="180"/>
        <end position="280"/>
    </location>
</feature>
<organism evidence="3 4">
    <name type="scientific">Xanthocytophaga flava</name>
    <dbReference type="NCBI Taxonomy" id="3048013"/>
    <lineage>
        <taxon>Bacteria</taxon>
        <taxon>Pseudomonadati</taxon>
        <taxon>Bacteroidota</taxon>
        <taxon>Cytophagia</taxon>
        <taxon>Cytophagales</taxon>
        <taxon>Rhodocytophagaceae</taxon>
        <taxon>Xanthocytophaga</taxon>
    </lineage>
</organism>
<dbReference type="GO" id="GO:0003677">
    <property type="term" value="F:DNA binding"/>
    <property type="evidence" value="ECO:0007669"/>
    <property type="project" value="UniProtKB-KW"/>
</dbReference>
<dbReference type="EMBL" id="JASJOT010000002">
    <property type="protein sequence ID" value="MDJ1492130.1"/>
    <property type="molecule type" value="Genomic_DNA"/>
</dbReference>
<evidence type="ECO:0000259" key="2">
    <source>
        <dbReference type="SMART" id="SM00850"/>
    </source>
</evidence>
<keyword evidence="1" id="KW-0472">Membrane</keyword>
<feature type="transmembrane region" description="Helical" evidence="1">
    <location>
        <begin position="46"/>
        <end position="66"/>
    </location>
</feature>
<dbReference type="InterPro" id="IPR007492">
    <property type="entry name" value="LytTR_DNA-bd_dom"/>
</dbReference>
<dbReference type="Pfam" id="PF04397">
    <property type="entry name" value="LytTR"/>
    <property type="match status" value="1"/>
</dbReference>
<dbReference type="Gene3D" id="2.40.50.1020">
    <property type="entry name" value="LytTr DNA-binding domain"/>
    <property type="match status" value="1"/>
</dbReference>
<keyword evidence="3" id="KW-0238">DNA-binding</keyword>
<proteinExistence type="predicted"/>
<dbReference type="RefSeq" id="WP_313992703.1">
    <property type="nucleotide sequence ID" value="NZ_JASJOT010000002.1"/>
</dbReference>
<gene>
    <name evidence="3" type="ORF">QNI19_04250</name>
</gene>
<name>A0ABT7CEK9_9BACT</name>
<evidence type="ECO:0000313" key="4">
    <source>
        <dbReference type="Proteomes" id="UP001228581"/>
    </source>
</evidence>
<comment type="caution">
    <text evidence="3">The sequence shown here is derived from an EMBL/GenBank/DDBJ whole genome shotgun (WGS) entry which is preliminary data.</text>
</comment>
<keyword evidence="1" id="KW-0812">Transmembrane</keyword>
<reference evidence="3 4" key="1">
    <citation type="submission" date="2023-05" db="EMBL/GenBank/DDBJ databases">
        <authorList>
            <person name="Zhang X."/>
        </authorList>
    </citation>
    <scope>NUCLEOTIDE SEQUENCE [LARGE SCALE GENOMIC DNA]</scope>
    <source>
        <strain evidence="3 4">DM2B3-1</strain>
    </source>
</reference>
<evidence type="ECO:0000313" key="3">
    <source>
        <dbReference type="EMBL" id="MDJ1492130.1"/>
    </source>
</evidence>
<protein>
    <submittedName>
        <fullName evidence="3">LytTR family DNA-binding domain-containing protein</fullName>
    </submittedName>
</protein>
<sequence length="281" mass="32970">MKQLDTPAHLPVRDAFLWLYVYPVLALAVVHMGNDTPLRQLIILPSYYTDILFALGTAYLIGLYIRKINWVLNTNLTWQAVPHKRFYWQLFLGIICPVFFLFLAEWFYLFWLRIPLHESSIFYYELPLCTIFLFFINGIYYLLQLNTTVAASQQTITESLTDPITQLPSYLSTYVVTAGYTTRPIASNQIACFFTESKTIYLVTTDAQKFVIKESLDEIIQKLDPEIFFRLNRWVIVHRQSIQSIEHTPTRKLKIHLSIAIGEDIFVSKERATLFLNWFEQ</sequence>
<keyword evidence="4" id="KW-1185">Reference proteome</keyword>
<dbReference type="Proteomes" id="UP001228581">
    <property type="component" value="Unassembled WGS sequence"/>
</dbReference>
<feature type="transmembrane region" description="Helical" evidence="1">
    <location>
        <begin position="86"/>
        <end position="109"/>
    </location>
</feature>